<comment type="caution">
    <text evidence="2">The sequence shown here is derived from an EMBL/GenBank/DDBJ whole genome shotgun (WGS) entry which is preliminary data.</text>
</comment>
<organism evidence="2 3">
    <name type="scientific">Blautia hydrogenotrophica (strain DSM 10507 / JCM 14656 / S5a33)</name>
    <name type="common">Ruminococcus hydrogenotrophicus</name>
    <dbReference type="NCBI Taxonomy" id="476272"/>
    <lineage>
        <taxon>Bacteria</taxon>
        <taxon>Bacillati</taxon>
        <taxon>Bacillota</taxon>
        <taxon>Clostridia</taxon>
        <taxon>Lachnospirales</taxon>
        <taxon>Lachnospiraceae</taxon>
        <taxon>Blautia</taxon>
    </lineage>
</organism>
<keyword evidence="3" id="KW-1185">Reference proteome</keyword>
<gene>
    <name evidence="2" type="ORF">RUMHYD_03680</name>
</gene>
<dbReference type="InterPro" id="IPR001173">
    <property type="entry name" value="Glyco_trans_2-like"/>
</dbReference>
<proteinExistence type="predicted"/>
<protein>
    <recommendedName>
        <fullName evidence="1">Glycosyltransferase 2-like domain-containing protein</fullName>
    </recommendedName>
</protein>
<name>C0CS14_BLAHS</name>
<dbReference type="AlphaFoldDB" id="C0CS14"/>
<feature type="domain" description="Glycosyltransferase 2-like" evidence="1">
    <location>
        <begin position="1"/>
        <end position="119"/>
    </location>
</feature>
<dbReference type="PANTHER" id="PTHR43630:SF2">
    <property type="entry name" value="GLYCOSYLTRANSFERASE"/>
    <property type="match status" value="1"/>
</dbReference>
<reference evidence="2 3" key="2">
    <citation type="submission" date="2009-02" db="EMBL/GenBank/DDBJ databases">
        <title>Draft genome sequence of Blautia hydrogenotrophica DSM 10507 (Ruminococcus hydrogenotrophicus DSM 10507).</title>
        <authorList>
            <person name="Sudarsanam P."/>
            <person name="Ley R."/>
            <person name="Guruge J."/>
            <person name="Turnbaugh P.J."/>
            <person name="Mahowald M."/>
            <person name="Liep D."/>
            <person name="Gordon J."/>
        </authorList>
    </citation>
    <scope>NUCLEOTIDE SEQUENCE [LARGE SCALE GENOMIC DNA]</scope>
    <source>
        <strain evidence="3">DSM 10507 / JCM 14656 / S5a33</strain>
    </source>
</reference>
<evidence type="ECO:0000313" key="2">
    <source>
        <dbReference type="EMBL" id="EEG47428.1"/>
    </source>
</evidence>
<dbReference type="SUPFAM" id="SSF53448">
    <property type="entry name" value="Nucleotide-diphospho-sugar transferases"/>
    <property type="match status" value="1"/>
</dbReference>
<dbReference type="Proteomes" id="UP000003100">
    <property type="component" value="Unassembled WGS sequence"/>
</dbReference>
<dbReference type="InterPro" id="IPR011990">
    <property type="entry name" value="TPR-like_helical_dom_sf"/>
</dbReference>
<dbReference type="CDD" id="cd02511">
    <property type="entry name" value="Beta4Glucosyltransferase"/>
    <property type="match status" value="1"/>
</dbReference>
<dbReference type="PANTHER" id="PTHR43630">
    <property type="entry name" value="POLY-BETA-1,6-N-ACETYL-D-GLUCOSAMINE SYNTHASE"/>
    <property type="match status" value="1"/>
</dbReference>
<dbReference type="SUPFAM" id="SSF48452">
    <property type="entry name" value="TPR-like"/>
    <property type="match status" value="1"/>
</dbReference>
<dbReference type="eggNOG" id="COG0463">
    <property type="taxonomic scope" value="Bacteria"/>
</dbReference>
<sequence length="350" mass="41820">MIVRDEEGTLRRCLDSVKEVVDEIIIVDTGSRDHTAEIAREFTEKVYEFQWIDDFSAARNYGLERATQDYCMWLDADDVLKPEEAEKIQRLKEEMPVDVDVVMMKYAIAFDEWDRPTFTYYRERLVRNGDRCRFAGRVHEAITPFGTVKYEEIYVEHRKVKASDSNRNLRIYERMVREGEILGPRETYYYGRELYDHGRWRKAGRMLREFLKMPSGWEEDKKEACRLLAVCYYKQGHREKGLHSLLRGLAYGAPRPELCCDLGGWFLEEQMWETAVYWYEQALQAPRPEKGFCRENSRGYLPCLQLCVCWYRLGNYDKALYYHKEAGRWNPRGKEYLRNVPFFENLAYCK</sequence>
<evidence type="ECO:0000259" key="1">
    <source>
        <dbReference type="Pfam" id="PF00535"/>
    </source>
</evidence>
<dbReference type="Gene3D" id="1.25.40.10">
    <property type="entry name" value="Tetratricopeptide repeat domain"/>
    <property type="match status" value="1"/>
</dbReference>
<dbReference type="HOGENOM" id="CLU_023736_0_0_9"/>
<dbReference type="PATRIC" id="fig|476272.21.peg.359"/>
<dbReference type="Gene3D" id="3.90.550.10">
    <property type="entry name" value="Spore Coat Polysaccharide Biosynthesis Protein SpsA, Chain A"/>
    <property type="match status" value="1"/>
</dbReference>
<evidence type="ECO:0000313" key="3">
    <source>
        <dbReference type="Proteomes" id="UP000003100"/>
    </source>
</evidence>
<dbReference type="EMBL" id="ACBZ01000196">
    <property type="protein sequence ID" value="EEG47428.1"/>
    <property type="molecule type" value="Genomic_DNA"/>
</dbReference>
<dbReference type="Pfam" id="PF00535">
    <property type="entry name" value="Glycos_transf_2"/>
    <property type="match status" value="1"/>
</dbReference>
<reference evidence="2 3" key="1">
    <citation type="submission" date="2009-01" db="EMBL/GenBank/DDBJ databases">
        <authorList>
            <person name="Fulton L."/>
            <person name="Clifton S."/>
            <person name="Fulton B."/>
            <person name="Xu J."/>
            <person name="Minx P."/>
            <person name="Pepin K.H."/>
            <person name="Johnson M."/>
            <person name="Bhonagiri V."/>
            <person name="Nash W.E."/>
            <person name="Mardis E.R."/>
            <person name="Wilson R.K."/>
        </authorList>
    </citation>
    <scope>NUCLEOTIDE SEQUENCE [LARGE SCALE GENOMIC DNA]</scope>
    <source>
        <strain evidence="3">DSM 10507 / JCM 14656 / S5a33</strain>
    </source>
</reference>
<accession>C0CS14</accession>
<dbReference type="InterPro" id="IPR029044">
    <property type="entry name" value="Nucleotide-diphossugar_trans"/>
</dbReference>